<dbReference type="SUPFAM" id="SSF56935">
    <property type="entry name" value="Porins"/>
    <property type="match status" value="1"/>
</dbReference>
<comment type="similarity">
    <text evidence="10 11">Belongs to the TonB-dependent receptor family.</text>
</comment>
<dbReference type="PANTHER" id="PTHR30069">
    <property type="entry name" value="TONB-DEPENDENT OUTER MEMBRANE RECEPTOR"/>
    <property type="match status" value="1"/>
</dbReference>
<dbReference type="PANTHER" id="PTHR30069:SF29">
    <property type="entry name" value="HEMOGLOBIN AND HEMOGLOBIN-HAPTOGLOBIN-BINDING PROTEIN 1-RELATED"/>
    <property type="match status" value="1"/>
</dbReference>
<evidence type="ECO:0000313" key="15">
    <source>
        <dbReference type="Proteomes" id="UP001363035"/>
    </source>
</evidence>
<dbReference type="Gene3D" id="2.40.170.20">
    <property type="entry name" value="TonB-dependent receptor, beta-barrel domain"/>
    <property type="match status" value="1"/>
</dbReference>
<proteinExistence type="inferred from homology"/>
<evidence type="ECO:0000259" key="12">
    <source>
        <dbReference type="Pfam" id="PF00593"/>
    </source>
</evidence>
<dbReference type="Proteomes" id="UP001363035">
    <property type="component" value="Unassembled WGS sequence"/>
</dbReference>
<keyword evidence="4 10" id="KW-0812">Transmembrane</keyword>
<feature type="domain" description="TonB-dependent receptor plug" evidence="13">
    <location>
        <begin position="58"/>
        <end position="162"/>
    </location>
</feature>
<keyword evidence="2 10" id="KW-0813">Transport</keyword>
<dbReference type="Pfam" id="PF07715">
    <property type="entry name" value="Plug"/>
    <property type="match status" value="1"/>
</dbReference>
<dbReference type="InterPro" id="IPR039426">
    <property type="entry name" value="TonB-dep_rcpt-like"/>
</dbReference>
<sequence>MRLTFYILCYSLLQTSINPVFGQTSLDKDQRQKQDSLFQKQVIEQVVVTGQIKPTSLKNSIYAVRTINRDDIIRRATSDITTLLNTQLGIRFNNDLVLGESDIELMGMSGQNVKILLDGIPLIDRGSTKQSLSQIDINTIERIELVEGPVSVIYGTDALAGVINIITRDASTLKSQWNLEVRLLEETVNTEYNPAYAEGRHNLHANLIYSKNNWYGNMTASRNTFGGYQGNLSGRALAWQPKDQYLASGKIGYNHNNLHVFYNFSLLDEDIYTPGNILPNNRYIDKNYLTNRYNHMVQADWQWKEKWNFVSSFTQQNYRRATVTNIHDFEKGTMELSTGAGEQDVSTFYQSFGKITGHYKWSNRLDLLSGVDIDYDRGSGARIQERSEIWDLAAFITADYRPISWLMIRPGLRFIHNSIYDAPPVIPSINAKLLLNEHFDLRLSYARGFRAPSLRELYFNFFDSNHQIEGNKDLKAEHSNSYHLNLNFEKAFHSQAFLRTSFGSYYNQFNNLVTMSMKPGDNRVNTYLNLAHYKTTGFNLANTFSYKHLKIDLGLGYIGRYNMQKAINQELKQFLWTPELNAGISQEIPRWATNISVFYKYNGKRPGYETIQTNTGVEARQTSLASFQQLDLSVNKTLFKGLNLQAGIRNLTNTENIENTATVGSGAHSSSVSSVPISYGRSYFFGLLYNLNK</sequence>
<keyword evidence="15" id="KW-1185">Reference proteome</keyword>
<reference evidence="14 15" key="1">
    <citation type="submission" date="2024-01" db="EMBL/GenBank/DDBJ databases">
        <title>Sphingobacterium tenebrionis sp. nov., a novel endophyte isolated from tenebrio molitor intestines.</title>
        <authorList>
            <person name="Zhang C."/>
        </authorList>
    </citation>
    <scope>NUCLEOTIDE SEQUENCE [LARGE SCALE GENOMIC DNA]</scope>
    <source>
        <strain evidence="14 15">PU5-4</strain>
    </source>
</reference>
<dbReference type="InterPro" id="IPR037066">
    <property type="entry name" value="Plug_dom_sf"/>
</dbReference>
<evidence type="ECO:0000256" key="2">
    <source>
        <dbReference type="ARBA" id="ARBA00022448"/>
    </source>
</evidence>
<dbReference type="PROSITE" id="PS52016">
    <property type="entry name" value="TONB_DEPENDENT_REC_3"/>
    <property type="match status" value="1"/>
</dbReference>
<evidence type="ECO:0000313" key="14">
    <source>
        <dbReference type="EMBL" id="MEI5985174.1"/>
    </source>
</evidence>
<name>A0ABU8I6V0_9SPHI</name>
<evidence type="ECO:0000256" key="7">
    <source>
        <dbReference type="ARBA" id="ARBA00023136"/>
    </source>
</evidence>
<evidence type="ECO:0000256" key="4">
    <source>
        <dbReference type="ARBA" id="ARBA00022692"/>
    </source>
</evidence>
<organism evidence="14 15">
    <name type="scientific">Sphingobacterium tenebrionis</name>
    <dbReference type="NCBI Taxonomy" id="3111775"/>
    <lineage>
        <taxon>Bacteria</taxon>
        <taxon>Pseudomonadati</taxon>
        <taxon>Bacteroidota</taxon>
        <taxon>Sphingobacteriia</taxon>
        <taxon>Sphingobacteriales</taxon>
        <taxon>Sphingobacteriaceae</taxon>
        <taxon>Sphingobacterium</taxon>
    </lineage>
</organism>
<evidence type="ECO:0000256" key="1">
    <source>
        <dbReference type="ARBA" id="ARBA00004571"/>
    </source>
</evidence>
<dbReference type="InterPro" id="IPR012910">
    <property type="entry name" value="Plug_dom"/>
</dbReference>
<dbReference type="RefSeq" id="WP_167554219.1">
    <property type="nucleotide sequence ID" value="NZ_JAYLLN010000021.1"/>
</dbReference>
<evidence type="ECO:0000259" key="13">
    <source>
        <dbReference type="Pfam" id="PF07715"/>
    </source>
</evidence>
<feature type="domain" description="TonB-dependent receptor-like beta-barrel" evidence="12">
    <location>
        <begin position="239"/>
        <end position="651"/>
    </location>
</feature>
<comment type="subcellular location">
    <subcellularLocation>
        <location evidence="1 10">Cell outer membrane</location>
        <topology evidence="1 10">Multi-pass membrane protein</topology>
    </subcellularLocation>
</comment>
<keyword evidence="8 14" id="KW-0675">Receptor</keyword>
<gene>
    <name evidence="14" type="ORF">VJ786_09690</name>
</gene>
<evidence type="ECO:0000256" key="3">
    <source>
        <dbReference type="ARBA" id="ARBA00022452"/>
    </source>
</evidence>
<comment type="caution">
    <text evidence="14">The sequence shown here is derived from an EMBL/GenBank/DDBJ whole genome shotgun (WGS) entry which is preliminary data.</text>
</comment>
<keyword evidence="5" id="KW-0732">Signal</keyword>
<keyword evidence="7 10" id="KW-0472">Membrane</keyword>
<keyword evidence="3 10" id="KW-1134">Transmembrane beta strand</keyword>
<dbReference type="Pfam" id="PF00593">
    <property type="entry name" value="TonB_dep_Rec_b-barrel"/>
    <property type="match status" value="1"/>
</dbReference>
<evidence type="ECO:0000256" key="6">
    <source>
        <dbReference type="ARBA" id="ARBA00023077"/>
    </source>
</evidence>
<protein>
    <submittedName>
        <fullName evidence="14">TonB-dependent receptor</fullName>
    </submittedName>
</protein>
<dbReference type="Gene3D" id="2.170.130.10">
    <property type="entry name" value="TonB-dependent receptor, plug domain"/>
    <property type="match status" value="1"/>
</dbReference>
<evidence type="ECO:0000256" key="9">
    <source>
        <dbReference type="ARBA" id="ARBA00023237"/>
    </source>
</evidence>
<accession>A0ABU8I6V0</accession>
<evidence type="ECO:0000256" key="10">
    <source>
        <dbReference type="PROSITE-ProRule" id="PRU01360"/>
    </source>
</evidence>
<dbReference type="InterPro" id="IPR000531">
    <property type="entry name" value="Beta-barrel_TonB"/>
</dbReference>
<keyword evidence="9 10" id="KW-0998">Cell outer membrane</keyword>
<dbReference type="EMBL" id="JAYLLN010000021">
    <property type="protein sequence ID" value="MEI5985174.1"/>
    <property type="molecule type" value="Genomic_DNA"/>
</dbReference>
<keyword evidence="6 11" id="KW-0798">TonB box</keyword>
<evidence type="ECO:0000256" key="11">
    <source>
        <dbReference type="RuleBase" id="RU003357"/>
    </source>
</evidence>
<evidence type="ECO:0000256" key="8">
    <source>
        <dbReference type="ARBA" id="ARBA00023170"/>
    </source>
</evidence>
<dbReference type="InterPro" id="IPR036942">
    <property type="entry name" value="Beta-barrel_TonB_sf"/>
</dbReference>
<evidence type="ECO:0000256" key="5">
    <source>
        <dbReference type="ARBA" id="ARBA00022729"/>
    </source>
</evidence>